<dbReference type="Proteomes" id="UP001196413">
    <property type="component" value="Unassembled WGS sequence"/>
</dbReference>
<protein>
    <submittedName>
        <fullName evidence="2">Uncharacterized protein</fullName>
    </submittedName>
</protein>
<proteinExistence type="predicted"/>
<feature type="region of interest" description="Disordered" evidence="1">
    <location>
        <begin position="45"/>
        <end position="140"/>
    </location>
</feature>
<organism evidence="2 3">
    <name type="scientific">Parelaphostrongylus tenuis</name>
    <name type="common">Meningeal worm</name>
    <dbReference type="NCBI Taxonomy" id="148309"/>
    <lineage>
        <taxon>Eukaryota</taxon>
        <taxon>Metazoa</taxon>
        <taxon>Ecdysozoa</taxon>
        <taxon>Nematoda</taxon>
        <taxon>Chromadorea</taxon>
        <taxon>Rhabditida</taxon>
        <taxon>Rhabditina</taxon>
        <taxon>Rhabditomorpha</taxon>
        <taxon>Strongyloidea</taxon>
        <taxon>Metastrongylidae</taxon>
        <taxon>Parelaphostrongylus</taxon>
    </lineage>
</organism>
<name>A0AAD5RE56_PARTN</name>
<dbReference type="EMBL" id="JAHQIW010007487">
    <property type="protein sequence ID" value="KAJ1374803.1"/>
    <property type="molecule type" value="Genomic_DNA"/>
</dbReference>
<accession>A0AAD5RE56</accession>
<comment type="caution">
    <text evidence="2">The sequence shown here is derived from an EMBL/GenBank/DDBJ whole genome shotgun (WGS) entry which is preliminary data.</text>
</comment>
<dbReference type="AlphaFoldDB" id="A0AAD5RE56"/>
<gene>
    <name evidence="2" type="ORF">KIN20_037570</name>
</gene>
<reference evidence="2" key="1">
    <citation type="submission" date="2021-06" db="EMBL/GenBank/DDBJ databases">
        <title>Parelaphostrongylus tenuis whole genome reference sequence.</title>
        <authorList>
            <person name="Garwood T.J."/>
            <person name="Larsen P.A."/>
            <person name="Fountain-Jones N.M."/>
            <person name="Garbe J.R."/>
            <person name="Macchietto M.G."/>
            <person name="Kania S.A."/>
            <person name="Gerhold R.W."/>
            <person name="Richards J.E."/>
            <person name="Wolf T.M."/>
        </authorList>
    </citation>
    <scope>NUCLEOTIDE SEQUENCE</scope>
    <source>
        <strain evidence="2">MNPRO001-30</strain>
        <tissue evidence="2">Meninges</tissue>
    </source>
</reference>
<evidence type="ECO:0000313" key="3">
    <source>
        <dbReference type="Proteomes" id="UP001196413"/>
    </source>
</evidence>
<sequence length="207" mass="22679">MAHDSLPICEISAALLSDDFATISPTQEGTIEEKKTKIPIICKTRHATKLSGERTEGKRSEKDATGQTAGKTIVKAFRKNSGCGNGKEKIAKKILGDEKAAKQERKPEEKKTSEGRRRKSSNVGQAGNDRSSTDPPTLEAHVEAIHERRKSLPRTILIDSTTEVEMVIGDDGKPYFQPTVTPKTEEIFEEFAGILLQEEDKSGGEIS</sequence>
<feature type="compositionally biased region" description="Basic and acidic residues" evidence="1">
    <location>
        <begin position="86"/>
        <end position="115"/>
    </location>
</feature>
<feature type="compositionally biased region" description="Basic and acidic residues" evidence="1">
    <location>
        <begin position="51"/>
        <end position="64"/>
    </location>
</feature>
<keyword evidence="3" id="KW-1185">Reference proteome</keyword>
<evidence type="ECO:0000256" key="1">
    <source>
        <dbReference type="SAM" id="MobiDB-lite"/>
    </source>
</evidence>
<feature type="compositionally biased region" description="Polar residues" evidence="1">
    <location>
        <begin position="121"/>
        <end position="135"/>
    </location>
</feature>
<evidence type="ECO:0000313" key="2">
    <source>
        <dbReference type="EMBL" id="KAJ1374803.1"/>
    </source>
</evidence>